<comment type="caution">
    <text evidence="4">The sequence shown here is derived from an EMBL/GenBank/DDBJ whole genome shotgun (WGS) entry which is preliminary data.</text>
</comment>
<accession>A0AAW1DCC6</accession>
<dbReference type="Proteomes" id="UP001461498">
    <property type="component" value="Unassembled WGS sequence"/>
</dbReference>
<dbReference type="InterPro" id="IPR013766">
    <property type="entry name" value="Thioredoxin_domain"/>
</dbReference>
<feature type="repeat" description="NHL" evidence="2">
    <location>
        <begin position="505"/>
        <end position="536"/>
    </location>
</feature>
<name>A0AAW1DCC6_9HEMI</name>
<gene>
    <name evidence="4" type="ORF">O3M35_005996</name>
</gene>
<dbReference type="PROSITE" id="PS51125">
    <property type="entry name" value="NHL"/>
    <property type="match status" value="1"/>
</dbReference>
<evidence type="ECO:0000313" key="5">
    <source>
        <dbReference type="Proteomes" id="UP001461498"/>
    </source>
</evidence>
<dbReference type="InterPro" id="IPR012336">
    <property type="entry name" value="Thioredoxin-like_fold"/>
</dbReference>
<sequence>MQRKILEIILHHNFMFPFNLFRKSSTYRMENLIGELSELCLDLGDDLRRVQDEEKRKKLLSKHLEKVTALNKENNCKIPDFLPGLEWINVKEPLSIYKHLQGKIVVLDFFTYCCINCMHILPELRKLEELYPVEDGLVVIGVHSAKFTNERITSNIQSAVGRYEIQHPVVNDNKEAMWRALSVHCWPTLYVIGPRGEPLLFLQGEGHYDTLRVFISQALEYYSKVGLLSKKKLSIIDTSANRIHAEAKNNTLLYPGKVTISSCGNFIAIADSGHHRIIVADLNSNEILHIIGGPNPGLTDGKFDEAKFFSPQGLTFFGENTIFVADTENHCIRQIDIKDNRVVTVIGDGCQGRDYEGGKTGASQQISSPWDVCIPGGESGKICFIAMAGTHQIWAYFLEDSLLWKKTYKKGTCAAVVGSGREENRNNHYPMSSGLAQPSGLTYRPPINDNTTLGGSIYFADSESSTVRQVDLLLGRVSAVVGGAIDVRNLFAYGDSDGKGLDVKLQHPLGVAYCSEDDKVYVADTYNHKIKIIDPENKTCTTVKYTPSIKLNEPGGLYAFGDKIFIADTNNHSIRVLNIKDKTVSTIELKGGKGTENLKTSSKIFKYTTDAKLNKNGGAIELNINTLLPQKTALSEGPSQWNLTIPGQDGNNLKKCGEDFSLNPKWSISMNKELGNQLTVNGRFFICNKDDKSCSMAELDILVNVEYTDNGPETVQCNLNCEL</sequence>
<dbReference type="CDD" id="cd14951">
    <property type="entry name" value="NHL-2_like"/>
    <property type="match status" value="1"/>
</dbReference>
<keyword evidence="5" id="KW-1185">Reference proteome</keyword>
<reference evidence="4 5" key="1">
    <citation type="submission" date="2022-12" db="EMBL/GenBank/DDBJ databases">
        <title>Chromosome-level genome assembly of true bugs.</title>
        <authorList>
            <person name="Ma L."/>
            <person name="Li H."/>
        </authorList>
    </citation>
    <scope>NUCLEOTIDE SEQUENCE [LARGE SCALE GENOMIC DNA]</scope>
    <source>
        <strain evidence="4">Lab_2022b</strain>
    </source>
</reference>
<keyword evidence="1" id="KW-0677">Repeat</keyword>
<dbReference type="InterPro" id="IPR001258">
    <property type="entry name" value="NHL_repeat"/>
</dbReference>
<dbReference type="PROSITE" id="PS51352">
    <property type="entry name" value="THIOREDOXIN_2"/>
    <property type="match status" value="1"/>
</dbReference>
<dbReference type="PANTHER" id="PTHR46388:SF2">
    <property type="entry name" value="NHL REPEAT-CONTAINING PROTEIN 2"/>
    <property type="match status" value="1"/>
</dbReference>
<dbReference type="InterPro" id="IPR045302">
    <property type="entry name" value="NHL2_NHL_rpt_dom"/>
</dbReference>
<evidence type="ECO:0000256" key="2">
    <source>
        <dbReference type="PROSITE-ProRule" id="PRU00504"/>
    </source>
</evidence>
<dbReference type="PANTHER" id="PTHR46388">
    <property type="entry name" value="NHL REPEAT-CONTAINING PROTEIN 2"/>
    <property type="match status" value="1"/>
</dbReference>
<dbReference type="Gene3D" id="3.40.30.10">
    <property type="entry name" value="Glutaredoxin"/>
    <property type="match status" value="1"/>
</dbReference>
<dbReference type="SUPFAM" id="SSF101898">
    <property type="entry name" value="NHL repeat"/>
    <property type="match status" value="1"/>
</dbReference>
<dbReference type="EMBL" id="JAPXFL010000003">
    <property type="protein sequence ID" value="KAK9508441.1"/>
    <property type="molecule type" value="Genomic_DNA"/>
</dbReference>
<dbReference type="InterPro" id="IPR011042">
    <property type="entry name" value="6-blade_b-propeller_TolB-like"/>
</dbReference>
<dbReference type="CDD" id="cd03012">
    <property type="entry name" value="TlpA_like_DipZ_like"/>
    <property type="match status" value="1"/>
</dbReference>
<evidence type="ECO:0000256" key="1">
    <source>
        <dbReference type="ARBA" id="ARBA00022737"/>
    </source>
</evidence>
<protein>
    <recommendedName>
        <fullName evidence="3">Thioredoxin domain-containing protein</fullName>
    </recommendedName>
</protein>
<evidence type="ECO:0000313" key="4">
    <source>
        <dbReference type="EMBL" id="KAK9508441.1"/>
    </source>
</evidence>
<dbReference type="AlphaFoldDB" id="A0AAW1DCC6"/>
<dbReference type="Gene3D" id="2.120.10.30">
    <property type="entry name" value="TolB, C-terminal domain"/>
    <property type="match status" value="2"/>
</dbReference>
<dbReference type="InterPro" id="IPR036249">
    <property type="entry name" value="Thioredoxin-like_sf"/>
</dbReference>
<dbReference type="Pfam" id="PF13905">
    <property type="entry name" value="Thioredoxin_8"/>
    <property type="match status" value="1"/>
</dbReference>
<evidence type="ECO:0000259" key="3">
    <source>
        <dbReference type="PROSITE" id="PS51352"/>
    </source>
</evidence>
<feature type="domain" description="Thioredoxin" evidence="3">
    <location>
        <begin position="67"/>
        <end position="220"/>
    </location>
</feature>
<dbReference type="Pfam" id="PF01436">
    <property type="entry name" value="NHL"/>
    <property type="match status" value="2"/>
</dbReference>
<proteinExistence type="predicted"/>
<dbReference type="SUPFAM" id="SSF52833">
    <property type="entry name" value="Thioredoxin-like"/>
    <property type="match status" value="1"/>
</dbReference>
<organism evidence="4 5">
    <name type="scientific">Rhynocoris fuscipes</name>
    <dbReference type="NCBI Taxonomy" id="488301"/>
    <lineage>
        <taxon>Eukaryota</taxon>
        <taxon>Metazoa</taxon>
        <taxon>Ecdysozoa</taxon>
        <taxon>Arthropoda</taxon>
        <taxon>Hexapoda</taxon>
        <taxon>Insecta</taxon>
        <taxon>Pterygota</taxon>
        <taxon>Neoptera</taxon>
        <taxon>Paraneoptera</taxon>
        <taxon>Hemiptera</taxon>
        <taxon>Heteroptera</taxon>
        <taxon>Panheteroptera</taxon>
        <taxon>Cimicomorpha</taxon>
        <taxon>Reduviidae</taxon>
        <taxon>Harpactorinae</taxon>
        <taxon>Harpactorini</taxon>
        <taxon>Rhynocoris</taxon>
    </lineage>
</organism>